<proteinExistence type="predicted"/>
<dbReference type="Gene3D" id="1.10.940.10">
    <property type="entry name" value="NusB-like"/>
    <property type="match status" value="1"/>
</dbReference>
<gene>
    <name evidence="1" type="ORF">METZ01_LOCUS116595</name>
</gene>
<organism evidence="1">
    <name type="scientific">marine metagenome</name>
    <dbReference type="NCBI Taxonomy" id="408172"/>
    <lineage>
        <taxon>unclassified sequences</taxon>
        <taxon>metagenomes</taxon>
        <taxon>ecological metagenomes</taxon>
    </lineage>
</organism>
<evidence type="ECO:0008006" key="2">
    <source>
        <dbReference type="Google" id="ProtNLM"/>
    </source>
</evidence>
<dbReference type="InterPro" id="IPR035926">
    <property type="entry name" value="NusB-like_sf"/>
</dbReference>
<name>A0A381XGZ9_9ZZZZ</name>
<dbReference type="EMBL" id="UINC01015067">
    <property type="protein sequence ID" value="SVA63741.1"/>
    <property type="molecule type" value="Genomic_DNA"/>
</dbReference>
<sequence>VTASNIHPRRKTRESAMQALFAYQFSKEDPNLVLGRLFEMFPERKKKSDFLEHL</sequence>
<feature type="non-terminal residue" evidence="1">
    <location>
        <position position="1"/>
    </location>
</feature>
<feature type="non-terminal residue" evidence="1">
    <location>
        <position position="54"/>
    </location>
</feature>
<accession>A0A381XGZ9</accession>
<reference evidence="1" key="1">
    <citation type="submission" date="2018-05" db="EMBL/GenBank/DDBJ databases">
        <authorList>
            <person name="Lanie J.A."/>
            <person name="Ng W.-L."/>
            <person name="Kazmierczak K.M."/>
            <person name="Andrzejewski T.M."/>
            <person name="Davidsen T.M."/>
            <person name="Wayne K.J."/>
            <person name="Tettelin H."/>
            <person name="Glass J.I."/>
            <person name="Rusch D."/>
            <person name="Podicherti R."/>
            <person name="Tsui H.-C.T."/>
            <person name="Winkler M.E."/>
        </authorList>
    </citation>
    <scope>NUCLEOTIDE SEQUENCE</scope>
</reference>
<evidence type="ECO:0000313" key="1">
    <source>
        <dbReference type="EMBL" id="SVA63741.1"/>
    </source>
</evidence>
<dbReference type="AlphaFoldDB" id="A0A381XGZ9"/>
<dbReference type="SUPFAM" id="SSF48013">
    <property type="entry name" value="NusB-like"/>
    <property type="match status" value="1"/>
</dbReference>
<protein>
    <recommendedName>
        <fullName evidence="2">NusB/RsmB/TIM44 domain-containing protein</fullName>
    </recommendedName>
</protein>